<keyword evidence="2" id="KW-1185">Reference proteome</keyword>
<evidence type="ECO:0000313" key="2">
    <source>
        <dbReference type="Proteomes" id="UP000805193"/>
    </source>
</evidence>
<evidence type="ECO:0000313" key="1">
    <source>
        <dbReference type="EMBL" id="KAG0443055.1"/>
    </source>
</evidence>
<reference evidence="1 2" key="1">
    <citation type="journal article" date="2020" name="Cell">
        <title>Large-Scale Comparative Analyses of Tick Genomes Elucidate Their Genetic Diversity and Vector Capacities.</title>
        <authorList>
            <consortium name="Tick Genome and Microbiome Consortium (TIGMIC)"/>
            <person name="Jia N."/>
            <person name="Wang J."/>
            <person name="Shi W."/>
            <person name="Du L."/>
            <person name="Sun Y."/>
            <person name="Zhan W."/>
            <person name="Jiang J.F."/>
            <person name="Wang Q."/>
            <person name="Zhang B."/>
            <person name="Ji P."/>
            <person name="Bell-Sakyi L."/>
            <person name="Cui X.M."/>
            <person name="Yuan T.T."/>
            <person name="Jiang B.G."/>
            <person name="Yang W.F."/>
            <person name="Lam T.T."/>
            <person name="Chang Q.C."/>
            <person name="Ding S.J."/>
            <person name="Wang X.J."/>
            <person name="Zhu J.G."/>
            <person name="Ruan X.D."/>
            <person name="Zhao L."/>
            <person name="Wei J.T."/>
            <person name="Ye R.Z."/>
            <person name="Que T.C."/>
            <person name="Du C.H."/>
            <person name="Zhou Y.H."/>
            <person name="Cheng J.X."/>
            <person name="Dai P.F."/>
            <person name="Guo W.B."/>
            <person name="Han X.H."/>
            <person name="Huang E.J."/>
            <person name="Li L.F."/>
            <person name="Wei W."/>
            <person name="Gao Y.C."/>
            <person name="Liu J.Z."/>
            <person name="Shao H.Z."/>
            <person name="Wang X."/>
            <person name="Wang C.C."/>
            <person name="Yang T.C."/>
            <person name="Huo Q.B."/>
            <person name="Li W."/>
            <person name="Chen H.Y."/>
            <person name="Chen S.E."/>
            <person name="Zhou L.G."/>
            <person name="Ni X.B."/>
            <person name="Tian J.H."/>
            <person name="Sheng Y."/>
            <person name="Liu T."/>
            <person name="Pan Y.S."/>
            <person name="Xia L.Y."/>
            <person name="Li J."/>
            <person name="Zhao F."/>
            <person name="Cao W.C."/>
        </authorList>
    </citation>
    <scope>NUCLEOTIDE SEQUENCE [LARGE SCALE GENOMIC DNA]</scope>
    <source>
        <strain evidence="1">Iper-2018</strain>
    </source>
</reference>
<gene>
    <name evidence="1" type="ORF">HPB47_015341</name>
</gene>
<feature type="non-terminal residue" evidence="1">
    <location>
        <position position="1"/>
    </location>
</feature>
<accession>A0AC60QUL5</accession>
<feature type="non-terminal residue" evidence="1">
    <location>
        <position position="122"/>
    </location>
</feature>
<comment type="caution">
    <text evidence="1">The sequence shown here is derived from an EMBL/GenBank/DDBJ whole genome shotgun (WGS) entry which is preliminary data.</text>
</comment>
<protein>
    <submittedName>
        <fullName evidence="1">Uncharacterized protein</fullName>
    </submittedName>
</protein>
<dbReference type="Proteomes" id="UP000805193">
    <property type="component" value="Unassembled WGS sequence"/>
</dbReference>
<organism evidence="1 2">
    <name type="scientific">Ixodes persulcatus</name>
    <name type="common">Taiga tick</name>
    <dbReference type="NCBI Taxonomy" id="34615"/>
    <lineage>
        <taxon>Eukaryota</taxon>
        <taxon>Metazoa</taxon>
        <taxon>Ecdysozoa</taxon>
        <taxon>Arthropoda</taxon>
        <taxon>Chelicerata</taxon>
        <taxon>Arachnida</taxon>
        <taxon>Acari</taxon>
        <taxon>Parasitiformes</taxon>
        <taxon>Ixodida</taxon>
        <taxon>Ixodoidea</taxon>
        <taxon>Ixodidae</taxon>
        <taxon>Ixodinae</taxon>
        <taxon>Ixodes</taxon>
    </lineage>
</organism>
<sequence>LKKCWGNLKQKWKEESDQKRKIHKTERTGGEAVTADDRRQGRPLQLHGFPQLPDENENSSQNEFVCRFVRLGTVWHNYSLWAQQGAGKQEFGEMAQMAQLDHPYMDIAVYNSYILSGKTTGK</sequence>
<name>A0AC60QUL5_IXOPE</name>
<proteinExistence type="predicted"/>
<dbReference type="EMBL" id="JABSTQ010003902">
    <property type="protein sequence ID" value="KAG0443055.1"/>
    <property type="molecule type" value="Genomic_DNA"/>
</dbReference>